<gene>
    <name evidence="1" type="ORF">DIW82_10490</name>
</gene>
<sequence length="483" mass="50103">MTPGPPRTATVVGSGPNGLAAAVVLAEAGLRVTVVEAADTVGGGTRSAGLMVPGVVHDLCSAAHPLAQATPFFHRYGDRLADHGLAFATADVDMVHVLDAGRTASLHTGVSRTAAGFGDARDARAWRASVGWSATHADDIAAEFLQPVLHLPRHPLLFAGFGVNTALPATWSRRRFRTAEARALTAGIAAHAFTPLTRPGSSAAGALLTTAGHRYGWPVAVGGSQAIADALVGLLESLGGTVVTGTPVTDLGEVADADVVLLDTSVGTAASILGPRLPERVGRAWRRFRRGPAVAKVDYVLDGDVPWTAPDARRAGTVHLGGTAEQITAAEQDCWDGRLPSRPFTLVCQQYLADPSRSMVVDGRQLNPLWAYAHVPAGWDGTPQQTFELVTAQIEDAAPGFRDRIVDHVASPPAVVEAHNRNNAGGEISGGANDLVQLLARPRFSPDPYSTGIPGVYLCSSSTAPGGGVHFMCGMNAAVRALG</sequence>
<dbReference type="SUPFAM" id="SSF51905">
    <property type="entry name" value="FAD/NAD(P)-binding domain"/>
    <property type="match status" value="1"/>
</dbReference>
<dbReference type="AlphaFoldDB" id="A0A3D4T0W9"/>
<evidence type="ECO:0000313" key="2">
    <source>
        <dbReference type="Proteomes" id="UP000261739"/>
    </source>
</evidence>
<dbReference type="InterPro" id="IPR036188">
    <property type="entry name" value="FAD/NAD-bd_sf"/>
</dbReference>
<protein>
    <submittedName>
        <fullName evidence="1">FAD-dependent oxidoreductase</fullName>
    </submittedName>
</protein>
<comment type="caution">
    <text evidence="1">The sequence shown here is derived from an EMBL/GenBank/DDBJ whole genome shotgun (WGS) entry which is preliminary data.</text>
</comment>
<dbReference type="STRING" id="863239.GCA_000213935_02072"/>
<dbReference type="PANTHER" id="PTHR10668:SF105">
    <property type="entry name" value="DEHYDROGENASE-RELATED"/>
    <property type="match status" value="1"/>
</dbReference>
<accession>A0A3D4T0W9</accession>
<dbReference type="Pfam" id="PF13450">
    <property type="entry name" value="NAD_binding_8"/>
    <property type="match status" value="1"/>
</dbReference>
<proteinExistence type="predicted"/>
<dbReference type="EMBL" id="DQID01000269">
    <property type="protein sequence ID" value="HCT15184.1"/>
    <property type="molecule type" value="Genomic_DNA"/>
</dbReference>
<organism evidence="1 2">
    <name type="scientific">Corynebacterium nuruki</name>
    <dbReference type="NCBI Taxonomy" id="1032851"/>
    <lineage>
        <taxon>Bacteria</taxon>
        <taxon>Bacillati</taxon>
        <taxon>Actinomycetota</taxon>
        <taxon>Actinomycetes</taxon>
        <taxon>Mycobacteriales</taxon>
        <taxon>Corynebacteriaceae</taxon>
        <taxon>Corynebacterium</taxon>
    </lineage>
</organism>
<evidence type="ECO:0000313" key="1">
    <source>
        <dbReference type="EMBL" id="HCT15184.1"/>
    </source>
</evidence>
<dbReference type="Gene3D" id="3.50.50.60">
    <property type="entry name" value="FAD/NAD(P)-binding domain"/>
    <property type="match status" value="1"/>
</dbReference>
<dbReference type="Proteomes" id="UP000261739">
    <property type="component" value="Unassembled WGS sequence"/>
</dbReference>
<dbReference type="RefSeq" id="WP_273052428.1">
    <property type="nucleotide sequence ID" value="NZ_DAITTW010000028.1"/>
</dbReference>
<dbReference type="PANTHER" id="PTHR10668">
    <property type="entry name" value="PHYTOENE DEHYDROGENASE"/>
    <property type="match status" value="1"/>
</dbReference>
<name>A0A3D4T0W9_9CORY</name>
<reference evidence="1 2" key="1">
    <citation type="journal article" date="2018" name="Nat. Biotechnol.">
        <title>A standardized bacterial taxonomy based on genome phylogeny substantially revises the tree of life.</title>
        <authorList>
            <person name="Parks D.H."/>
            <person name="Chuvochina M."/>
            <person name="Waite D.W."/>
            <person name="Rinke C."/>
            <person name="Skarshewski A."/>
            <person name="Chaumeil P.A."/>
            <person name="Hugenholtz P."/>
        </authorList>
    </citation>
    <scope>NUCLEOTIDE SEQUENCE [LARGE SCALE GENOMIC DNA]</scope>
    <source>
        <strain evidence="1">UBA11247</strain>
    </source>
</reference>